<comment type="caution">
    <text evidence="1">The sequence shown here is derived from an EMBL/GenBank/DDBJ whole genome shotgun (WGS) entry which is preliminary data.</text>
</comment>
<dbReference type="Proteomes" id="UP001597511">
    <property type="component" value="Unassembled WGS sequence"/>
</dbReference>
<accession>A0ABW6ACI0</accession>
<dbReference type="Gene3D" id="3.30.530.20">
    <property type="match status" value="1"/>
</dbReference>
<reference evidence="2" key="1">
    <citation type="journal article" date="2019" name="Int. J. Syst. Evol. Microbiol.">
        <title>The Global Catalogue of Microorganisms (GCM) 10K type strain sequencing project: providing services to taxonomists for standard genome sequencing and annotation.</title>
        <authorList>
            <consortium name="The Broad Institute Genomics Platform"/>
            <consortium name="The Broad Institute Genome Sequencing Center for Infectious Disease"/>
            <person name="Wu L."/>
            <person name="Ma J."/>
        </authorList>
    </citation>
    <scope>NUCLEOTIDE SEQUENCE [LARGE SCALE GENOMIC DNA]</scope>
    <source>
        <strain evidence="2">KCTC 23299</strain>
    </source>
</reference>
<keyword evidence="2" id="KW-1185">Reference proteome</keyword>
<dbReference type="CDD" id="cd07814">
    <property type="entry name" value="SRPBCC_CalC_Aha1-like"/>
    <property type="match status" value="1"/>
</dbReference>
<gene>
    <name evidence="1" type="ORF">ACFS6H_17150</name>
</gene>
<dbReference type="EMBL" id="JBHUOZ010000003">
    <property type="protein sequence ID" value="MFD2921458.1"/>
    <property type="molecule type" value="Genomic_DNA"/>
</dbReference>
<dbReference type="SUPFAM" id="SSF55961">
    <property type="entry name" value="Bet v1-like"/>
    <property type="match status" value="1"/>
</dbReference>
<protein>
    <submittedName>
        <fullName evidence="1">SRPBCC domain-containing protein</fullName>
    </submittedName>
</protein>
<sequence length="173" mass="19991">MCRHSFNAMPHIRHTLLIAATAEKVYHAINSQEGLAAWWTPEVIASPEKDSIARFNFGPDYYKEMKITGLQPTQLVTWLCIAGAAEWIGTDIRFELTAVNKTILQNLYAEMSGQAEQQPANTLTLLHFHHDNWKEYTPMFAECNYTWGRFLWSLKLYCETGKGLPWPQQHQVY</sequence>
<organism evidence="1 2">
    <name type="scientific">Terrimonas rubra</name>
    <dbReference type="NCBI Taxonomy" id="1035890"/>
    <lineage>
        <taxon>Bacteria</taxon>
        <taxon>Pseudomonadati</taxon>
        <taxon>Bacteroidota</taxon>
        <taxon>Chitinophagia</taxon>
        <taxon>Chitinophagales</taxon>
        <taxon>Chitinophagaceae</taxon>
        <taxon>Terrimonas</taxon>
    </lineage>
</organism>
<name>A0ABW6ACI0_9BACT</name>
<proteinExistence type="predicted"/>
<dbReference type="RefSeq" id="WP_386101797.1">
    <property type="nucleotide sequence ID" value="NZ_JBHUOZ010000003.1"/>
</dbReference>
<evidence type="ECO:0000313" key="1">
    <source>
        <dbReference type="EMBL" id="MFD2921458.1"/>
    </source>
</evidence>
<dbReference type="InterPro" id="IPR023393">
    <property type="entry name" value="START-like_dom_sf"/>
</dbReference>
<evidence type="ECO:0000313" key="2">
    <source>
        <dbReference type="Proteomes" id="UP001597511"/>
    </source>
</evidence>